<dbReference type="PANTHER" id="PTHR30348:SF4">
    <property type="entry name" value="DUF72 DOMAIN-CONTAINING PROTEIN"/>
    <property type="match status" value="1"/>
</dbReference>
<reference evidence="1 2" key="1">
    <citation type="submission" date="2019-07" db="EMBL/GenBank/DDBJ databases">
        <title>Whole genome shotgun sequence of Chitinophaga cymbidii NBRC 109752.</title>
        <authorList>
            <person name="Hosoyama A."/>
            <person name="Uohara A."/>
            <person name="Ohji S."/>
            <person name="Ichikawa N."/>
        </authorList>
    </citation>
    <scope>NUCLEOTIDE SEQUENCE [LARGE SCALE GENOMIC DNA]</scope>
    <source>
        <strain evidence="1 2">NBRC 109752</strain>
    </source>
</reference>
<keyword evidence="2" id="KW-1185">Reference proteome</keyword>
<gene>
    <name evidence="1" type="ORF">CCY01nite_14830</name>
</gene>
<organism evidence="1 2">
    <name type="scientific">Chitinophaga cymbidii</name>
    <dbReference type="NCBI Taxonomy" id="1096750"/>
    <lineage>
        <taxon>Bacteria</taxon>
        <taxon>Pseudomonadati</taxon>
        <taxon>Bacteroidota</taxon>
        <taxon>Chitinophagia</taxon>
        <taxon>Chitinophagales</taxon>
        <taxon>Chitinophagaceae</taxon>
        <taxon>Chitinophaga</taxon>
    </lineage>
</organism>
<name>A0A512RHN5_9BACT</name>
<dbReference type="InterPro" id="IPR036520">
    <property type="entry name" value="UPF0759_sf"/>
</dbReference>
<dbReference type="AlphaFoldDB" id="A0A512RHN5"/>
<comment type="caution">
    <text evidence="1">The sequence shown here is derived from an EMBL/GenBank/DDBJ whole genome shotgun (WGS) entry which is preliminary data.</text>
</comment>
<sequence>MRNLMKNVHIGTSGWSYKDWKGLYYPEKLKPIQYLHYYSREFKCVEINTSFYHLPKAKTVINWTIAVPDDFRFCPKLSRYISHYQKLHDAEESLRLFFDLFDPVKEKLGPVLIQLPAQVPFQANVAEAFFALLKKSYADYEFALEIRHDSWLEPQSVQLLQQYDISLVIAQSGMPYPYHEILTAKHVYLRFHGPGKLYASKYHPNTMRAYARKCVRWLRDGHKLWIFFNNDYFGYSIENARLLEKYIREGLGE</sequence>
<dbReference type="EMBL" id="BKAU01000001">
    <property type="protein sequence ID" value="GEP95223.1"/>
    <property type="molecule type" value="Genomic_DNA"/>
</dbReference>
<dbReference type="InterPro" id="IPR002763">
    <property type="entry name" value="DUF72"/>
</dbReference>
<dbReference type="RefSeq" id="WP_146859306.1">
    <property type="nucleotide sequence ID" value="NZ_BKAU01000001.1"/>
</dbReference>
<proteinExistence type="predicted"/>
<evidence type="ECO:0000313" key="1">
    <source>
        <dbReference type="EMBL" id="GEP95223.1"/>
    </source>
</evidence>
<dbReference type="Gene3D" id="3.20.20.410">
    <property type="entry name" value="Protein of unknown function UPF0759"/>
    <property type="match status" value="1"/>
</dbReference>
<accession>A0A512RHN5</accession>
<dbReference type="Proteomes" id="UP000321436">
    <property type="component" value="Unassembled WGS sequence"/>
</dbReference>
<dbReference type="SUPFAM" id="SSF117396">
    <property type="entry name" value="TM1631-like"/>
    <property type="match status" value="1"/>
</dbReference>
<dbReference type="OrthoDB" id="9780310at2"/>
<evidence type="ECO:0000313" key="2">
    <source>
        <dbReference type="Proteomes" id="UP000321436"/>
    </source>
</evidence>
<dbReference type="Pfam" id="PF01904">
    <property type="entry name" value="DUF72"/>
    <property type="match status" value="1"/>
</dbReference>
<dbReference type="PANTHER" id="PTHR30348">
    <property type="entry name" value="UNCHARACTERIZED PROTEIN YECE"/>
    <property type="match status" value="1"/>
</dbReference>
<evidence type="ECO:0008006" key="3">
    <source>
        <dbReference type="Google" id="ProtNLM"/>
    </source>
</evidence>
<protein>
    <recommendedName>
        <fullName evidence="3">Histidine kinase</fullName>
    </recommendedName>
</protein>